<feature type="domain" description="NADP-dependent oxidoreductase" evidence="4">
    <location>
        <begin position="19"/>
        <end position="261"/>
    </location>
</feature>
<dbReference type="PROSITE" id="PS00063">
    <property type="entry name" value="ALDOKETO_REDUCTASE_3"/>
    <property type="match status" value="1"/>
</dbReference>
<sequence>MLRIDTRVSLQDGNTMPLLGLGTWAAKAGGETRDAVASALETGYRHIDTAKMYGNEQDVGEAVRDSTVPRAEIFVTTKLWDSDQGYDAALEAFDRSMAELGLDYVDLYLIHWPVETLRTDSWRALEQIKADGRARSIGVSNFSHTHLQALFSTAKERPAVNQIELSPFLQQTPISVYCRSQSIQLTGYCPLAKGQRFDDPALTEIATQHGKSQAQVMIRWALQKGQAVIPKSSNPRRIAQNADVFDFEISADQMERLDALDDNYRLCPDPMSMP</sequence>
<keyword evidence="3" id="KW-0560">Oxidoreductase</keyword>
<dbReference type="PANTHER" id="PTHR43827:SF3">
    <property type="entry name" value="NADP-DEPENDENT OXIDOREDUCTASE DOMAIN-CONTAINING PROTEIN"/>
    <property type="match status" value="1"/>
</dbReference>
<dbReference type="Gene3D" id="3.20.20.100">
    <property type="entry name" value="NADP-dependent oxidoreductase domain"/>
    <property type="match status" value="1"/>
</dbReference>
<comment type="similarity">
    <text evidence="1">Belongs to the aldo/keto reductase family.</text>
</comment>
<name>A0A382P142_9ZZZZ</name>
<dbReference type="PRINTS" id="PR00069">
    <property type="entry name" value="ALDKETRDTASE"/>
</dbReference>
<dbReference type="PROSITE" id="PS00062">
    <property type="entry name" value="ALDOKETO_REDUCTASE_2"/>
    <property type="match status" value="1"/>
</dbReference>
<dbReference type="PROSITE" id="PS00798">
    <property type="entry name" value="ALDOKETO_REDUCTASE_1"/>
    <property type="match status" value="1"/>
</dbReference>
<proteinExistence type="inferred from homology"/>
<evidence type="ECO:0000256" key="3">
    <source>
        <dbReference type="ARBA" id="ARBA00023002"/>
    </source>
</evidence>
<dbReference type="InterPro" id="IPR020471">
    <property type="entry name" value="AKR"/>
</dbReference>
<organism evidence="5">
    <name type="scientific">marine metagenome</name>
    <dbReference type="NCBI Taxonomy" id="408172"/>
    <lineage>
        <taxon>unclassified sequences</taxon>
        <taxon>metagenomes</taxon>
        <taxon>ecological metagenomes</taxon>
    </lineage>
</organism>
<accession>A0A382P142</accession>
<dbReference type="InterPro" id="IPR036812">
    <property type="entry name" value="NAD(P)_OxRdtase_dom_sf"/>
</dbReference>
<dbReference type="InterPro" id="IPR023210">
    <property type="entry name" value="NADP_OxRdtase_dom"/>
</dbReference>
<protein>
    <recommendedName>
        <fullName evidence="4">NADP-dependent oxidoreductase domain-containing protein</fullName>
    </recommendedName>
</protein>
<evidence type="ECO:0000256" key="2">
    <source>
        <dbReference type="ARBA" id="ARBA00022857"/>
    </source>
</evidence>
<keyword evidence="2" id="KW-0521">NADP</keyword>
<dbReference type="EMBL" id="UINC01103351">
    <property type="protein sequence ID" value="SVC65662.1"/>
    <property type="molecule type" value="Genomic_DNA"/>
</dbReference>
<dbReference type="PANTHER" id="PTHR43827">
    <property type="entry name" value="2,5-DIKETO-D-GLUCONIC ACID REDUCTASE"/>
    <property type="match status" value="1"/>
</dbReference>
<evidence type="ECO:0000256" key="1">
    <source>
        <dbReference type="ARBA" id="ARBA00007905"/>
    </source>
</evidence>
<dbReference type="Pfam" id="PF00248">
    <property type="entry name" value="Aldo_ket_red"/>
    <property type="match status" value="1"/>
</dbReference>
<dbReference type="InterPro" id="IPR018170">
    <property type="entry name" value="Aldo/ket_reductase_CS"/>
</dbReference>
<reference evidence="5" key="1">
    <citation type="submission" date="2018-05" db="EMBL/GenBank/DDBJ databases">
        <authorList>
            <person name="Lanie J.A."/>
            <person name="Ng W.-L."/>
            <person name="Kazmierczak K.M."/>
            <person name="Andrzejewski T.M."/>
            <person name="Davidsen T.M."/>
            <person name="Wayne K.J."/>
            <person name="Tettelin H."/>
            <person name="Glass J.I."/>
            <person name="Rusch D."/>
            <person name="Podicherti R."/>
            <person name="Tsui H.-C.T."/>
            <person name="Winkler M.E."/>
        </authorList>
    </citation>
    <scope>NUCLEOTIDE SEQUENCE</scope>
</reference>
<dbReference type="GO" id="GO:0016616">
    <property type="term" value="F:oxidoreductase activity, acting on the CH-OH group of donors, NAD or NADP as acceptor"/>
    <property type="evidence" value="ECO:0007669"/>
    <property type="project" value="UniProtKB-ARBA"/>
</dbReference>
<dbReference type="PIRSF" id="PIRSF000097">
    <property type="entry name" value="AKR"/>
    <property type="match status" value="1"/>
</dbReference>
<dbReference type="AlphaFoldDB" id="A0A382P142"/>
<gene>
    <name evidence="5" type="ORF">METZ01_LOCUS318516</name>
</gene>
<dbReference type="CDD" id="cd19071">
    <property type="entry name" value="AKR_AKR1-5-like"/>
    <property type="match status" value="1"/>
</dbReference>
<evidence type="ECO:0000259" key="4">
    <source>
        <dbReference type="Pfam" id="PF00248"/>
    </source>
</evidence>
<dbReference type="FunFam" id="3.20.20.100:FF:000015">
    <property type="entry name" value="Oxidoreductase, aldo/keto reductase family"/>
    <property type="match status" value="1"/>
</dbReference>
<dbReference type="SUPFAM" id="SSF51430">
    <property type="entry name" value="NAD(P)-linked oxidoreductase"/>
    <property type="match status" value="1"/>
</dbReference>
<evidence type="ECO:0000313" key="5">
    <source>
        <dbReference type="EMBL" id="SVC65662.1"/>
    </source>
</evidence>